<reference evidence="4 5" key="1">
    <citation type="submission" date="2018-11" db="EMBL/GenBank/DDBJ databases">
        <title>Aerococcus sp. SJQ22, whole genome shotgun sequence.</title>
        <authorList>
            <person name="Sun L."/>
            <person name="Gao X."/>
            <person name="Chen W."/>
            <person name="Huang K."/>
        </authorList>
    </citation>
    <scope>NUCLEOTIDE SEQUENCE [LARGE SCALE GENOMIC DNA]</scope>
    <source>
        <strain evidence="4 5">SJQ22</strain>
    </source>
</reference>
<dbReference type="HAMAP" id="MF_00245">
    <property type="entry name" value="UPF0122"/>
    <property type="match status" value="1"/>
</dbReference>
<dbReference type="Pfam" id="PF04297">
    <property type="entry name" value="UPF0122"/>
    <property type="match status" value="1"/>
</dbReference>
<dbReference type="SUPFAM" id="SSF88659">
    <property type="entry name" value="Sigma3 and sigma4 domains of RNA polymerase sigma factors"/>
    <property type="match status" value="1"/>
</dbReference>
<proteinExistence type="inferred from homology"/>
<dbReference type="NCBIfam" id="NF001068">
    <property type="entry name" value="PRK00118.1-4"/>
    <property type="match status" value="1"/>
</dbReference>
<organism evidence="4 5">
    <name type="scientific">Aerococcus agrisoli</name>
    <dbReference type="NCBI Taxonomy" id="2487350"/>
    <lineage>
        <taxon>Bacteria</taxon>
        <taxon>Bacillati</taxon>
        <taxon>Bacillota</taxon>
        <taxon>Bacilli</taxon>
        <taxon>Lactobacillales</taxon>
        <taxon>Aerococcaceae</taxon>
        <taxon>Aerococcus</taxon>
    </lineage>
</organism>
<keyword evidence="4" id="KW-0238">DNA-binding</keyword>
<evidence type="ECO:0000256" key="1">
    <source>
        <dbReference type="ARBA" id="ARBA00008720"/>
    </source>
</evidence>
<dbReference type="RefSeq" id="WP_123780727.1">
    <property type="nucleotide sequence ID" value="NZ_RKMG01000024.1"/>
</dbReference>
<name>A0A3N4GAP7_9LACT</name>
<dbReference type="InterPro" id="IPR036388">
    <property type="entry name" value="WH-like_DNA-bd_sf"/>
</dbReference>
<comment type="function">
    <text evidence="2 3">Might take part in the signal recognition particle (SRP) pathway. This is inferred from the conservation of its genetic proximity to ftsY/ffh. May be a regulatory protein.</text>
</comment>
<dbReference type="Proteomes" id="UP000273977">
    <property type="component" value="Unassembled WGS sequence"/>
</dbReference>
<comment type="similarity">
    <text evidence="1 3">Belongs to the UPF0122 family.</text>
</comment>
<dbReference type="GO" id="GO:0003677">
    <property type="term" value="F:DNA binding"/>
    <property type="evidence" value="ECO:0007669"/>
    <property type="project" value="UniProtKB-KW"/>
</dbReference>
<dbReference type="InterPro" id="IPR054831">
    <property type="entry name" value="UPF0122_fam_protein"/>
</dbReference>
<comment type="caution">
    <text evidence="4">The sequence shown here is derived from an EMBL/GenBank/DDBJ whole genome shotgun (WGS) entry which is preliminary data.</text>
</comment>
<evidence type="ECO:0000313" key="5">
    <source>
        <dbReference type="Proteomes" id="UP000273977"/>
    </source>
</evidence>
<dbReference type="NCBIfam" id="NF045758">
    <property type="entry name" value="YlxM"/>
    <property type="match status" value="1"/>
</dbReference>
<dbReference type="EMBL" id="RKMG01000024">
    <property type="protein sequence ID" value="RPA58447.1"/>
    <property type="molecule type" value="Genomic_DNA"/>
</dbReference>
<dbReference type="PANTHER" id="PTHR40083:SF1">
    <property type="entry name" value="UPF0122 PROTEIN YLXM"/>
    <property type="match status" value="1"/>
</dbReference>
<dbReference type="Gene3D" id="1.10.10.10">
    <property type="entry name" value="Winged helix-like DNA-binding domain superfamily/Winged helix DNA-binding domain"/>
    <property type="match status" value="1"/>
</dbReference>
<dbReference type="PANTHER" id="PTHR40083">
    <property type="entry name" value="UPF0122 PROTEIN CBO2450/CLC_2298"/>
    <property type="match status" value="1"/>
</dbReference>
<gene>
    <name evidence="4" type="ORF">EF384_07315</name>
</gene>
<evidence type="ECO:0000256" key="2">
    <source>
        <dbReference type="ARBA" id="ARBA00024764"/>
    </source>
</evidence>
<protein>
    <recommendedName>
        <fullName evidence="3">UPF0122 protein EF384_07315</fullName>
    </recommendedName>
</protein>
<sequence>MEIQKTNEINSLLTFYGDLLTEKQRVYIELYYAEDYSLGEIAENFDVSRQAVYDNIRRTEKSLLKYENHLHLARDYYAREAVGDEMAAYVAEHYPEDAQLQLYLSQLIAIDNQDGDVLEEDV</sequence>
<dbReference type="InterPro" id="IPR007394">
    <property type="entry name" value="UPF0122"/>
</dbReference>
<evidence type="ECO:0000313" key="4">
    <source>
        <dbReference type="EMBL" id="RPA58447.1"/>
    </source>
</evidence>
<dbReference type="InterPro" id="IPR013324">
    <property type="entry name" value="RNA_pol_sigma_r3/r4-like"/>
</dbReference>
<accession>A0A3N4GAP7</accession>
<dbReference type="AlphaFoldDB" id="A0A3N4GAP7"/>
<dbReference type="OrthoDB" id="6392at2"/>
<evidence type="ECO:0000256" key="3">
    <source>
        <dbReference type="HAMAP-Rule" id="MF_00245"/>
    </source>
</evidence>
<keyword evidence="5" id="KW-1185">Reference proteome</keyword>